<dbReference type="Proteomes" id="UP000187735">
    <property type="component" value="Chromosome"/>
</dbReference>
<feature type="transmembrane region" description="Helical" evidence="1">
    <location>
        <begin position="82"/>
        <end position="105"/>
    </location>
</feature>
<organism evidence="2 3">
    <name type="scientific">Fuerstiella marisgermanici</name>
    <dbReference type="NCBI Taxonomy" id="1891926"/>
    <lineage>
        <taxon>Bacteria</taxon>
        <taxon>Pseudomonadati</taxon>
        <taxon>Planctomycetota</taxon>
        <taxon>Planctomycetia</taxon>
        <taxon>Planctomycetales</taxon>
        <taxon>Planctomycetaceae</taxon>
        <taxon>Fuerstiella</taxon>
    </lineage>
</organism>
<evidence type="ECO:0000313" key="3">
    <source>
        <dbReference type="Proteomes" id="UP000187735"/>
    </source>
</evidence>
<accession>A0A1P8WDB6</accession>
<dbReference type="KEGG" id="fmr:Fuma_01654"/>
<name>A0A1P8WDB6_9PLAN</name>
<keyword evidence="3" id="KW-1185">Reference proteome</keyword>
<reference evidence="2 3" key="1">
    <citation type="journal article" date="2016" name="Front. Microbiol.">
        <title>Fuerstia marisgermanicae gen. nov., sp. nov., an Unusual Member of the Phylum Planctomycetes from the German Wadden Sea.</title>
        <authorList>
            <person name="Kohn T."/>
            <person name="Heuer A."/>
            <person name="Jogler M."/>
            <person name="Vollmers J."/>
            <person name="Boedeker C."/>
            <person name="Bunk B."/>
            <person name="Rast P."/>
            <person name="Borchert D."/>
            <person name="Glockner I."/>
            <person name="Freese H.M."/>
            <person name="Klenk H.P."/>
            <person name="Overmann J."/>
            <person name="Kaster A.K."/>
            <person name="Rohde M."/>
            <person name="Wiegand S."/>
            <person name="Jogler C."/>
        </authorList>
    </citation>
    <scope>NUCLEOTIDE SEQUENCE [LARGE SCALE GENOMIC DNA]</scope>
    <source>
        <strain evidence="2 3">NH11</strain>
    </source>
</reference>
<dbReference type="AlphaFoldDB" id="A0A1P8WDB6"/>
<proteinExistence type="predicted"/>
<protein>
    <submittedName>
        <fullName evidence="2">Uncharacterized protein</fullName>
    </submittedName>
</protein>
<evidence type="ECO:0000313" key="2">
    <source>
        <dbReference type="EMBL" id="APZ92050.1"/>
    </source>
</evidence>
<dbReference type="OrthoDB" id="287268at2"/>
<dbReference type="RefSeq" id="WP_145944052.1">
    <property type="nucleotide sequence ID" value="NZ_CP017641.1"/>
</dbReference>
<keyword evidence="1" id="KW-0812">Transmembrane</keyword>
<feature type="transmembrane region" description="Helical" evidence="1">
    <location>
        <begin position="58"/>
        <end position="76"/>
    </location>
</feature>
<evidence type="ECO:0000256" key="1">
    <source>
        <dbReference type="SAM" id="Phobius"/>
    </source>
</evidence>
<dbReference type="EMBL" id="CP017641">
    <property type="protein sequence ID" value="APZ92050.1"/>
    <property type="molecule type" value="Genomic_DNA"/>
</dbReference>
<keyword evidence="1" id="KW-0472">Membrane</keyword>
<gene>
    <name evidence="2" type="ORF">Fuma_01654</name>
</gene>
<feature type="transmembrane region" description="Helical" evidence="1">
    <location>
        <begin position="15"/>
        <end position="37"/>
    </location>
</feature>
<keyword evidence="1" id="KW-1133">Transmembrane helix</keyword>
<sequence length="121" mass="13555">MSTSVPSIPTKKRSLTLWSVGLTFIFEAVTCLLRFGMQMESTRNTASTIGHITCGLRIHHSYIGVLMIVFACWLWQKFPGFSWGLLAAGLGLFFSDMIHHFLVLWPIVGSPQFDLVYPTSS</sequence>